<dbReference type="GO" id="GO:0034040">
    <property type="term" value="F:ATPase-coupled lipid transmembrane transporter activity"/>
    <property type="evidence" value="ECO:0007669"/>
    <property type="project" value="TreeGrafter"/>
</dbReference>
<name>A0A1M7YWV6_9VIBR</name>
<keyword evidence="2 8" id="KW-0812">Transmembrane</keyword>
<dbReference type="GO" id="GO:0016887">
    <property type="term" value="F:ATP hydrolysis activity"/>
    <property type="evidence" value="ECO:0007669"/>
    <property type="project" value="InterPro"/>
</dbReference>
<organism evidence="11 12">
    <name type="scientific">Vibrio quintilis</name>
    <dbReference type="NCBI Taxonomy" id="1117707"/>
    <lineage>
        <taxon>Bacteria</taxon>
        <taxon>Pseudomonadati</taxon>
        <taxon>Pseudomonadota</taxon>
        <taxon>Gammaproteobacteria</taxon>
        <taxon>Vibrionales</taxon>
        <taxon>Vibrionaceae</taxon>
        <taxon>Vibrio</taxon>
    </lineage>
</organism>
<evidence type="ECO:0000256" key="4">
    <source>
        <dbReference type="ARBA" id="ARBA00022840"/>
    </source>
</evidence>
<evidence type="ECO:0000256" key="8">
    <source>
        <dbReference type="SAM" id="Phobius"/>
    </source>
</evidence>
<evidence type="ECO:0000259" key="10">
    <source>
        <dbReference type="PROSITE" id="PS50929"/>
    </source>
</evidence>
<gene>
    <name evidence="11" type="primary">yojI_2</name>
    <name evidence="11" type="ORF">VQ7734_02824</name>
</gene>
<evidence type="ECO:0000313" key="12">
    <source>
        <dbReference type="Proteomes" id="UP000184600"/>
    </source>
</evidence>
<evidence type="ECO:0000256" key="5">
    <source>
        <dbReference type="ARBA" id="ARBA00022989"/>
    </source>
</evidence>
<dbReference type="GO" id="GO:0140359">
    <property type="term" value="F:ABC-type transporter activity"/>
    <property type="evidence" value="ECO:0007669"/>
    <property type="project" value="InterPro"/>
</dbReference>
<protein>
    <submittedName>
        <fullName evidence="11">ABC transporter ATP-binding protein YojI</fullName>
    </submittedName>
</protein>
<evidence type="ECO:0000256" key="6">
    <source>
        <dbReference type="ARBA" id="ARBA00023136"/>
    </source>
</evidence>
<dbReference type="PANTHER" id="PTHR24221">
    <property type="entry name" value="ATP-BINDING CASSETTE SUB-FAMILY B"/>
    <property type="match status" value="1"/>
</dbReference>
<feature type="transmembrane region" description="Helical" evidence="8">
    <location>
        <begin position="54"/>
        <end position="73"/>
    </location>
</feature>
<dbReference type="STRING" id="1117707.VQ7734_02824"/>
<dbReference type="Proteomes" id="UP000184600">
    <property type="component" value="Unassembled WGS sequence"/>
</dbReference>
<evidence type="ECO:0000256" key="7">
    <source>
        <dbReference type="SAM" id="MobiDB-lite"/>
    </source>
</evidence>
<feature type="region of interest" description="Disordered" evidence="7">
    <location>
        <begin position="550"/>
        <end position="572"/>
    </location>
</feature>
<accession>A0A1M7YWV6</accession>
<evidence type="ECO:0000313" key="11">
    <source>
        <dbReference type="EMBL" id="SHO57055.1"/>
    </source>
</evidence>
<dbReference type="InterPro" id="IPR027417">
    <property type="entry name" value="P-loop_NTPase"/>
</dbReference>
<comment type="subcellular location">
    <subcellularLocation>
        <location evidence="1">Cell membrane</location>
        <topology evidence="1">Multi-pass membrane protein</topology>
    </subcellularLocation>
</comment>
<dbReference type="Pfam" id="PF00005">
    <property type="entry name" value="ABC_tran"/>
    <property type="match status" value="1"/>
</dbReference>
<evidence type="ECO:0000256" key="2">
    <source>
        <dbReference type="ARBA" id="ARBA00022692"/>
    </source>
</evidence>
<dbReference type="GO" id="GO:0015833">
    <property type="term" value="P:peptide transport"/>
    <property type="evidence" value="ECO:0007669"/>
    <property type="project" value="InterPro"/>
</dbReference>
<proteinExistence type="predicted"/>
<feature type="domain" description="ABC transporter" evidence="9">
    <location>
        <begin position="332"/>
        <end position="564"/>
    </location>
</feature>
<dbReference type="NCBIfam" id="TIGR01194">
    <property type="entry name" value="cyc_pep_trnsptr"/>
    <property type="match status" value="1"/>
</dbReference>
<evidence type="ECO:0000259" key="9">
    <source>
        <dbReference type="PROSITE" id="PS50893"/>
    </source>
</evidence>
<dbReference type="OrthoDB" id="9760776at2"/>
<keyword evidence="4 11" id="KW-0067">ATP-binding</keyword>
<dbReference type="SUPFAM" id="SSF90123">
    <property type="entry name" value="ABC transporter transmembrane region"/>
    <property type="match status" value="1"/>
</dbReference>
<dbReference type="EMBL" id="FRFG01000031">
    <property type="protein sequence ID" value="SHO57055.1"/>
    <property type="molecule type" value="Genomic_DNA"/>
</dbReference>
<dbReference type="InterPro" id="IPR011527">
    <property type="entry name" value="ABC1_TM_dom"/>
</dbReference>
<dbReference type="InterPro" id="IPR003593">
    <property type="entry name" value="AAA+_ATPase"/>
</dbReference>
<feature type="transmembrane region" description="Helical" evidence="8">
    <location>
        <begin position="231"/>
        <end position="256"/>
    </location>
</feature>
<evidence type="ECO:0000256" key="1">
    <source>
        <dbReference type="ARBA" id="ARBA00004651"/>
    </source>
</evidence>
<dbReference type="InterPro" id="IPR039421">
    <property type="entry name" value="Type_1_exporter"/>
</dbReference>
<dbReference type="GO" id="GO:0005524">
    <property type="term" value="F:ATP binding"/>
    <property type="evidence" value="ECO:0007669"/>
    <property type="project" value="UniProtKB-KW"/>
</dbReference>
<dbReference type="Pfam" id="PF00664">
    <property type="entry name" value="ABC_membrane"/>
    <property type="match status" value="1"/>
</dbReference>
<dbReference type="RefSeq" id="WP_073583617.1">
    <property type="nucleotide sequence ID" value="NZ_AP024898.1"/>
</dbReference>
<dbReference type="SMART" id="SM00382">
    <property type="entry name" value="AAA"/>
    <property type="match status" value="1"/>
</dbReference>
<sequence>MFKSIITRFKWSIVGATVLSVVGAMAGIVMLKIITMQVSQLGSGEAAGPYDFPIFVGAVSTVLLFSLLSRYLLAKLSARIVYEFRDSLAKRLLATSYASIEKIGGHRIMAAMKTDAAKLSDGLLLLPGFIYSFVTVLLCLGYMVYTSWQLFTVVFVLIALIMFISKLILNRGLHHYLRLREYEDDMFSGMKTLVDGVKELTINARRRRFTYDEILEPNFAVIRDRSVKVSLIFTMLGSMASTLVFFVIGVIVFGSQVYFPDVPLGVVVTFVLTILYMVTPLQSVVDSMNRFSDCSASYRNIEGLELGEPDEFERRTDLTRQVPDSVTDWSTLSVRDLEFQYQSDLEDEYTFNVGPVNATFRRGEAIFLTGGNGSGKSTFAKLLVGLYQPDRGSIVLDEQAVYEAVDISDYQQMFSTIFSDFHLFEHVLNAEGQPESDEVISRYLTDLELGNKVTSKDGKFSSVAMSQGQKKRLALLMSYIEDTPVCLYDEWAADQDPRFREIFYTRIIPQLKQQNKLVVVISHDDRYFHLADQLVKFENGQIVVDERPQGAPLAESEAEPAPEPSLAELVMA</sequence>
<dbReference type="Gene3D" id="1.20.1560.10">
    <property type="entry name" value="ABC transporter type 1, transmembrane domain"/>
    <property type="match status" value="1"/>
</dbReference>
<evidence type="ECO:0000256" key="3">
    <source>
        <dbReference type="ARBA" id="ARBA00022741"/>
    </source>
</evidence>
<feature type="transmembrane region" description="Helical" evidence="8">
    <location>
        <begin position="262"/>
        <end position="281"/>
    </location>
</feature>
<dbReference type="AlphaFoldDB" id="A0A1M7YWV6"/>
<keyword evidence="5 8" id="KW-1133">Transmembrane helix</keyword>
<feature type="domain" description="ABC transmembrane type-1" evidence="10">
    <location>
        <begin position="14"/>
        <end position="293"/>
    </location>
</feature>
<dbReference type="InterPro" id="IPR005898">
    <property type="entry name" value="Cyc_pep_transpt_SyrD/YojI"/>
</dbReference>
<dbReference type="InterPro" id="IPR003439">
    <property type="entry name" value="ABC_transporter-like_ATP-bd"/>
</dbReference>
<dbReference type="PANTHER" id="PTHR24221:SF654">
    <property type="entry name" value="ATP-BINDING CASSETTE SUB-FAMILY B MEMBER 6"/>
    <property type="match status" value="1"/>
</dbReference>
<dbReference type="CDD" id="cd07346">
    <property type="entry name" value="ABC_6TM_exporters"/>
    <property type="match status" value="1"/>
</dbReference>
<dbReference type="InterPro" id="IPR036640">
    <property type="entry name" value="ABC1_TM_sf"/>
</dbReference>
<dbReference type="PROSITE" id="PS00211">
    <property type="entry name" value="ABC_TRANSPORTER_1"/>
    <property type="match status" value="1"/>
</dbReference>
<feature type="transmembrane region" description="Helical" evidence="8">
    <location>
        <begin position="12"/>
        <end position="34"/>
    </location>
</feature>
<dbReference type="Gene3D" id="3.40.50.300">
    <property type="entry name" value="P-loop containing nucleotide triphosphate hydrolases"/>
    <property type="match status" value="1"/>
</dbReference>
<dbReference type="PROSITE" id="PS50929">
    <property type="entry name" value="ABC_TM1F"/>
    <property type="match status" value="1"/>
</dbReference>
<feature type="transmembrane region" description="Helical" evidence="8">
    <location>
        <begin position="150"/>
        <end position="169"/>
    </location>
</feature>
<reference evidence="12" key="1">
    <citation type="submission" date="2016-12" db="EMBL/GenBank/DDBJ databases">
        <authorList>
            <person name="Rodrigo-Torres L."/>
            <person name="Arahal R.D."/>
            <person name="Lucena T."/>
        </authorList>
    </citation>
    <scope>NUCLEOTIDE SEQUENCE [LARGE SCALE GENOMIC DNA]</scope>
</reference>
<dbReference type="InterPro" id="IPR017871">
    <property type="entry name" value="ABC_transporter-like_CS"/>
</dbReference>
<dbReference type="GO" id="GO:0005886">
    <property type="term" value="C:plasma membrane"/>
    <property type="evidence" value="ECO:0007669"/>
    <property type="project" value="UniProtKB-SubCell"/>
</dbReference>
<dbReference type="GO" id="GO:1904680">
    <property type="term" value="F:peptide transmembrane transporter activity"/>
    <property type="evidence" value="ECO:0007669"/>
    <property type="project" value="InterPro"/>
</dbReference>
<feature type="transmembrane region" description="Helical" evidence="8">
    <location>
        <begin position="122"/>
        <end position="144"/>
    </location>
</feature>
<dbReference type="PROSITE" id="PS50893">
    <property type="entry name" value="ABC_TRANSPORTER_2"/>
    <property type="match status" value="1"/>
</dbReference>
<keyword evidence="3" id="KW-0547">Nucleotide-binding</keyword>
<dbReference type="SUPFAM" id="SSF52540">
    <property type="entry name" value="P-loop containing nucleoside triphosphate hydrolases"/>
    <property type="match status" value="1"/>
</dbReference>
<keyword evidence="12" id="KW-1185">Reference proteome</keyword>
<keyword evidence="6 8" id="KW-0472">Membrane</keyword>